<evidence type="ECO:0008006" key="4">
    <source>
        <dbReference type="Google" id="ProtNLM"/>
    </source>
</evidence>
<dbReference type="HOGENOM" id="CLU_011693_1_1_1"/>
<dbReference type="InParanoid" id="A0A0C3ASW2"/>
<name>A0A0C3ASW2_9AGAM</name>
<gene>
    <name evidence="2" type="ORF">SCLCIDRAFT_20495</name>
</gene>
<evidence type="ECO:0000313" key="2">
    <source>
        <dbReference type="EMBL" id="KIM68037.1"/>
    </source>
</evidence>
<feature type="region of interest" description="Disordered" evidence="1">
    <location>
        <begin position="364"/>
        <end position="417"/>
    </location>
</feature>
<feature type="compositionally biased region" description="Low complexity" evidence="1">
    <location>
        <begin position="256"/>
        <end position="267"/>
    </location>
</feature>
<proteinExistence type="predicted"/>
<dbReference type="OrthoDB" id="154361at2759"/>
<keyword evidence="3" id="KW-1185">Reference proteome</keyword>
<dbReference type="EMBL" id="KN822010">
    <property type="protein sequence ID" value="KIM68037.1"/>
    <property type="molecule type" value="Genomic_DNA"/>
</dbReference>
<dbReference type="Proteomes" id="UP000053989">
    <property type="component" value="Unassembled WGS sequence"/>
</dbReference>
<reference evidence="3" key="2">
    <citation type="submission" date="2015-01" db="EMBL/GenBank/DDBJ databases">
        <title>Evolutionary Origins and Diversification of the Mycorrhizal Mutualists.</title>
        <authorList>
            <consortium name="DOE Joint Genome Institute"/>
            <consortium name="Mycorrhizal Genomics Consortium"/>
            <person name="Kohler A."/>
            <person name="Kuo A."/>
            <person name="Nagy L.G."/>
            <person name="Floudas D."/>
            <person name="Copeland A."/>
            <person name="Barry K.W."/>
            <person name="Cichocki N."/>
            <person name="Veneault-Fourrey C."/>
            <person name="LaButti K."/>
            <person name="Lindquist E.A."/>
            <person name="Lipzen A."/>
            <person name="Lundell T."/>
            <person name="Morin E."/>
            <person name="Murat C."/>
            <person name="Riley R."/>
            <person name="Ohm R."/>
            <person name="Sun H."/>
            <person name="Tunlid A."/>
            <person name="Henrissat B."/>
            <person name="Grigoriev I.V."/>
            <person name="Hibbett D.S."/>
            <person name="Martin F."/>
        </authorList>
    </citation>
    <scope>NUCLEOTIDE SEQUENCE [LARGE SCALE GENOMIC DNA]</scope>
    <source>
        <strain evidence="3">Foug A</strain>
    </source>
</reference>
<feature type="region of interest" description="Disordered" evidence="1">
    <location>
        <begin position="256"/>
        <end position="278"/>
    </location>
</feature>
<sequence length="417" mass="45895">MDWEAAVQQLIQNQQNFGQAFAQFLTHQANAGPAGALPAKKIDVSPEAYDGSPQKFHEWWSNVKIWIATTHATTTDQQKAVAVYLRLEGPCAGRFAQVHLDEQQQGVGKVPTPASLSGPCQRINDFLAQFQALKLQSECPNEYAKDLLERAVSRRILEQVYMQGHARETWEQVTAAVQTVGRAQELFLINTASLTQYFSTNNYPSSSGTPSGSSAPMDIGVTNTHPPCGRGIQCYNCQGFGHISCKCTQPQRAQQQSPQQGRAVQPQVDRHNDDERVKASDDETGIIALESELDAVLCVLDYRLSRTMDYIACTIYEYRISLLRRKIEKTHKKFATSVPSPVSVPPNKYTSLVVEDVVTQCTMDSAGVPRSGPAPDIKRGVLNSRVSINGQNSPPLTSSDSESPADDLEVGFPVELR</sequence>
<organism evidence="2 3">
    <name type="scientific">Scleroderma citrinum Foug A</name>
    <dbReference type="NCBI Taxonomy" id="1036808"/>
    <lineage>
        <taxon>Eukaryota</taxon>
        <taxon>Fungi</taxon>
        <taxon>Dikarya</taxon>
        <taxon>Basidiomycota</taxon>
        <taxon>Agaricomycotina</taxon>
        <taxon>Agaricomycetes</taxon>
        <taxon>Agaricomycetidae</taxon>
        <taxon>Boletales</taxon>
        <taxon>Sclerodermatineae</taxon>
        <taxon>Sclerodermataceae</taxon>
        <taxon>Scleroderma</taxon>
    </lineage>
</organism>
<evidence type="ECO:0000256" key="1">
    <source>
        <dbReference type="SAM" id="MobiDB-lite"/>
    </source>
</evidence>
<evidence type="ECO:0000313" key="3">
    <source>
        <dbReference type="Proteomes" id="UP000053989"/>
    </source>
</evidence>
<accession>A0A0C3ASW2</accession>
<feature type="compositionally biased region" description="Polar residues" evidence="1">
    <location>
        <begin position="384"/>
        <end position="402"/>
    </location>
</feature>
<dbReference type="AlphaFoldDB" id="A0A0C3ASW2"/>
<feature type="compositionally biased region" description="Basic and acidic residues" evidence="1">
    <location>
        <begin position="268"/>
        <end position="278"/>
    </location>
</feature>
<reference evidence="2 3" key="1">
    <citation type="submission" date="2014-04" db="EMBL/GenBank/DDBJ databases">
        <authorList>
            <consortium name="DOE Joint Genome Institute"/>
            <person name="Kuo A."/>
            <person name="Kohler A."/>
            <person name="Nagy L.G."/>
            <person name="Floudas D."/>
            <person name="Copeland A."/>
            <person name="Barry K.W."/>
            <person name="Cichocki N."/>
            <person name="Veneault-Fourrey C."/>
            <person name="LaButti K."/>
            <person name="Lindquist E.A."/>
            <person name="Lipzen A."/>
            <person name="Lundell T."/>
            <person name="Morin E."/>
            <person name="Murat C."/>
            <person name="Sun H."/>
            <person name="Tunlid A."/>
            <person name="Henrissat B."/>
            <person name="Grigoriev I.V."/>
            <person name="Hibbett D.S."/>
            <person name="Martin F."/>
            <person name="Nordberg H.P."/>
            <person name="Cantor M.N."/>
            <person name="Hua S.X."/>
        </authorList>
    </citation>
    <scope>NUCLEOTIDE SEQUENCE [LARGE SCALE GENOMIC DNA]</scope>
    <source>
        <strain evidence="2 3">Foug A</strain>
    </source>
</reference>
<protein>
    <recommendedName>
        <fullName evidence="4">CCHC-type domain-containing protein</fullName>
    </recommendedName>
</protein>